<dbReference type="InterPro" id="IPR027417">
    <property type="entry name" value="P-loop_NTPase"/>
</dbReference>
<comment type="similarity">
    <text evidence="1">Belongs to the WSCD family.</text>
</comment>
<dbReference type="AlphaFoldDB" id="A0A7R9IZS8"/>
<dbReference type="InterPro" id="IPR051589">
    <property type="entry name" value="Sialate-O-sulfotransferase"/>
</dbReference>
<gene>
    <name evidence="2" type="ORF">TCMB3V08_LOCUS2465</name>
</gene>
<evidence type="ECO:0000313" key="2">
    <source>
        <dbReference type="EMBL" id="CAD7569736.1"/>
    </source>
</evidence>
<name>A0A7R9IZS8_TIMCA</name>
<dbReference type="PANTHER" id="PTHR45964:SF5">
    <property type="entry name" value="WSCD FAMILY MEMBER CG9164"/>
    <property type="match status" value="1"/>
</dbReference>
<dbReference type="PANTHER" id="PTHR45964">
    <property type="entry name" value="WSCD FAMILY MEMBER CG9164"/>
    <property type="match status" value="1"/>
</dbReference>
<protein>
    <submittedName>
        <fullName evidence="2">(California timema) hypothetical protein</fullName>
    </submittedName>
</protein>
<organism evidence="2">
    <name type="scientific">Timema californicum</name>
    <name type="common">California timema</name>
    <name type="synonym">Walking stick</name>
    <dbReference type="NCBI Taxonomy" id="61474"/>
    <lineage>
        <taxon>Eukaryota</taxon>
        <taxon>Metazoa</taxon>
        <taxon>Ecdysozoa</taxon>
        <taxon>Arthropoda</taxon>
        <taxon>Hexapoda</taxon>
        <taxon>Insecta</taxon>
        <taxon>Pterygota</taxon>
        <taxon>Neoptera</taxon>
        <taxon>Polyneoptera</taxon>
        <taxon>Phasmatodea</taxon>
        <taxon>Timematodea</taxon>
        <taxon>Timematoidea</taxon>
        <taxon>Timematidae</taxon>
        <taxon>Timema</taxon>
    </lineage>
</organism>
<dbReference type="SUPFAM" id="SSF52540">
    <property type="entry name" value="P-loop containing nucleoside triphosphate hydrolases"/>
    <property type="match status" value="1"/>
</dbReference>
<proteinExistence type="inferred from homology"/>
<sequence length="172" mass="20267">MFLDKNRTLIEQVKPLPPKFSSSSITTSNSSIFSSSVLKPGLKQDILENAITKLHWNIPDWQQFVIDKLAAWKRTNLDWLHNFTGPIHIILYEKLIYNLDHELHKLLKFLDLKVVPNDFQCALERREGIYRRKKRVINFDPYTSTMKAALNKEWEIVYEAINDIVNDVDNKR</sequence>
<dbReference type="EMBL" id="OE179789">
    <property type="protein sequence ID" value="CAD7569736.1"/>
    <property type="molecule type" value="Genomic_DNA"/>
</dbReference>
<accession>A0A7R9IZS8</accession>
<dbReference type="Gene3D" id="3.40.50.300">
    <property type="entry name" value="P-loop containing nucleotide triphosphate hydrolases"/>
    <property type="match status" value="1"/>
</dbReference>
<evidence type="ECO:0000256" key="1">
    <source>
        <dbReference type="ARBA" id="ARBA00010236"/>
    </source>
</evidence>
<reference evidence="2" key="1">
    <citation type="submission" date="2020-11" db="EMBL/GenBank/DDBJ databases">
        <authorList>
            <person name="Tran Van P."/>
        </authorList>
    </citation>
    <scope>NUCLEOTIDE SEQUENCE</scope>
</reference>